<proteinExistence type="predicted"/>
<keyword evidence="2" id="KW-1185">Reference proteome</keyword>
<gene>
    <name evidence="1" type="ORF">DEM27_33185</name>
</gene>
<sequence length="50" mass="5876">MDCSEKQHYNHRRYHESLDNLTPADLCFGRGQTILLEREKIKRDTINSAA</sequence>
<name>A0A2U2DFG6_9HYPH</name>
<reference evidence="1 2" key="1">
    <citation type="submission" date="2018-05" db="EMBL/GenBank/DDBJ databases">
        <title>The draft genome of strain NS-104.</title>
        <authorList>
            <person name="Hang P."/>
            <person name="Jiang J."/>
        </authorList>
    </citation>
    <scope>NUCLEOTIDE SEQUENCE [LARGE SCALE GENOMIC DNA]</scope>
    <source>
        <strain evidence="1 2">NS-104</strain>
    </source>
</reference>
<evidence type="ECO:0000313" key="1">
    <source>
        <dbReference type="EMBL" id="PWE52039.1"/>
    </source>
</evidence>
<dbReference type="EMBL" id="QFBC01000042">
    <property type="protein sequence ID" value="PWE52039.1"/>
    <property type="molecule type" value="Genomic_DNA"/>
</dbReference>
<comment type="caution">
    <text evidence="1">The sequence shown here is derived from an EMBL/GenBank/DDBJ whole genome shotgun (WGS) entry which is preliminary data.</text>
</comment>
<dbReference type="Proteomes" id="UP000245252">
    <property type="component" value="Unassembled WGS sequence"/>
</dbReference>
<dbReference type="OrthoDB" id="9803878at2"/>
<organism evidence="1 2">
    <name type="scientific">Metarhizobium album</name>
    <dbReference type="NCBI Taxonomy" id="2182425"/>
    <lineage>
        <taxon>Bacteria</taxon>
        <taxon>Pseudomonadati</taxon>
        <taxon>Pseudomonadota</taxon>
        <taxon>Alphaproteobacteria</taxon>
        <taxon>Hyphomicrobiales</taxon>
        <taxon>Rhizobiaceae</taxon>
        <taxon>Metarhizobium</taxon>
    </lineage>
</organism>
<dbReference type="AlphaFoldDB" id="A0A2U2DFG6"/>
<protein>
    <submittedName>
        <fullName evidence="1">Transposase</fullName>
    </submittedName>
</protein>
<evidence type="ECO:0000313" key="2">
    <source>
        <dbReference type="Proteomes" id="UP000245252"/>
    </source>
</evidence>
<accession>A0A2U2DFG6</accession>